<organism evidence="2">
    <name type="scientific">marine sediment metagenome</name>
    <dbReference type="NCBI Taxonomy" id="412755"/>
    <lineage>
        <taxon>unclassified sequences</taxon>
        <taxon>metagenomes</taxon>
        <taxon>ecological metagenomes</taxon>
    </lineage>
</organism>
<protein>
    <submittedName>
        <fullName evidence="2">Uncharacterized protein</fullName>
    </submittedName>
</protein>
<evidence type="ECO:0000313" key="2">
    <source>
        <dbReference type="EMBL" id="GAF84796.1"/>
    </source>
</evidence>
<comment type="caution">
    <text evidence="2">The sequence shown here is derived from an EMBL/GenBank/DDBJ whole genome shotgun (WGS) entry which is preliminary data.</text>
</comment>
<keyword evidence="1" id="KW-0812">Transmembrane</keyword>
<keyword evidence="1" id="KW-1133">Transmembrane helix</keyword>
<gene>
    <name evidence="2" type="ORF">S01H1_09636</name>
</gene>
<keyword evidence="1" id="KW-0472">Membrane</keyword>
<feature type="transmembrane region" description="Helical" evidence="1">
    <location>
        <begin position="151"/>
        <end position="174"/>
    </location>
</feature>
<feature type="transmembrane region" description="Helical" evidence="1">
    <location>
        <begin position="12"/>
        <end position="28"/>
    </location>
</feature>
<accession>X0TBT6</accession>
<dbReference type="AlphaFoldDB" id="X0TBT6"/>
<feature type="transmembrane region" description="Helical" evidence="1">
    <location>
        <begin position="228"/>
        <end position="250"/>
    </location>
</feature>
<feature type="transmembrane region" description="Helical" evidence="1">
    <location>
        <begin position="48"/>
        <end position="68"/>
    </location>
</feature>
<name>X0TBT6_9ZZZZ</name>
<feature type="transmembrane region" description="Helical" evidence="1">
    <location>
        <begin position="186"/>
        <end position="203"/>
    </location>
</feature>
<proteinExistence type="predicted"/>
<reference evidence="2" key="1">
    <citation type="journal article" date="2014" name="Front. Microbiol.">
        <title>High frequency of phylogenetically diverse reductive dehalogenase-homologous genes in deep subseafloor sedimentary metagenomes.</title>
        <authorList>
            <person name="Kawai M."/>
            <person name="Futagami T."/>
            <person name="Toyoda A."/>
            <person name="Takaki Y."/>
            <person name="Nishi S."/>
            <person name="Hori S."/>
            <person name="Arai W."/>
            <person name="Tsubouchi T."/>
            <person name="Morono Y."/>
            <person name="Uchiyama I."/>
            <person name="Ito T."/>
            <person name="Fujiyama A."/>
            <person name="Inagaki F."/>
            <person name="Takami H."/>
        </authorList>
    </citation>
    <scope>NUCLEOTIDE SEQUENCE</scope>
    <source>
        <strain evidence="2">Expedition CK06-06</strain>
    </source>
</reference>
<dbReference type="EMBL" id="BARS01004922">
    <property type="protein sequence ID" value="GAF84796.1"/>
    <property type="molecule type" value="Genomic_DNA"/>
</dbReference>
<evidence type="ECO:0000256" key="1">
    <source>
        <dbReference type="SAM" id="Phobius"/>
    </source>
</evidence>
<sequence length="264" mass="29733">MNIMFGNWTPLIWLVISLVPLFSMKRWINRHIQGLGLLLMGDNETATLLYFVLLLPGILIHELSHWLAAKLLGVRTGKISLWPSRRRGNQMRMGSVRVARTDPFRASLIGLAPLISGSLAILIIGQLILGLSDLEEVLLNGEWGQVWESLLAYLQVPDFWLWLYLIFAVSNAMLPSETDREPWRPVLLFMCLAALFFCLTGWVRQDFGELSRAVPEVLATASLTGLSYLAYAFSLTVVVDVIFIAIIAVFETLVSRLTGKRVEY</sequence>
<feature type="transmembrane region" description="Helical" evidence="1">
    <location>
        <begin position="108"/>
        <end position="131"/>
    </location>
</feature>